<evidence type="ECO:0000313" key="3">
    <source>
        <dbReference type="EMBL" id="GGA29691.1"/>
    </source>
</evidence>
<gene>
    <name evidence="3" type="ORF">GCM10011498_33620</name>
</gene>
<dbReference type="EMBL" id="BMKA01000006">
    <property type="protein sequence ID" value="GGA29691.1"/>
    <property type="molecule type" value="Genomic_DNA"/>
</dbReference>
<proteinExistence type="predicted"/>
<dbReference type="AlphaFoldDB" id="A0A916VSR9"/>
<protein>
    <recommendedName>
        <fullName evidence="5">O-antigen ligase domain-containing protein</fullName>
    </recommendedName>
</protein>
<feature type="transmembrane region" description="Helical" evidence="2">
    <location>
        <begin position="282"/>
        <end position="307"/>
    </location>
</feature>
<keyword evidence="2" id="KW-0472">Membrane</keyword>
<evidence type="ECO:0000256" key="2">
    <source>
        <dbReference type="SAM" id="Phobius"/>
    </source>
</evidence>
<reference evidence="3" key="2">
    <citation type="submission" date="2020-09" db="EMBL/GenBank/DDBJ databases">
        <authorList>
            <person name="Sun Q."/>
            <person name="Zhou Y."/>
        </authorList>
    </citation>
    <scope>NUCLEOTIDE SEQUENCE</scope>
    <source>
        <strain evidence="3">CGMCC 1.15880</strain>
    </source>
</reference>
<name>A0A916VSR9_9RHOB</name>
<feature type="transmembrane region" description="Helical" evidence="2">
    <location>
        <begin position="154"/>
        <end position="181"/>
    </location>
</feature>
<evidence type="ECO:0008006" key="5">
    <source>
        <dbReference type="Google" id="ProtNLM"/>
    </source>
</evidence>
<sequence>MTNNDIVVAGPRVIPGIRTYDIFSMMLNTAVMVLPFLLARRHLATQEAHVQLLRAFVAAGLVYSLLILIEIRLSPQLHRWLYGFHAHLFGQQVRDGGYRPMVFIQHGLRVGLFILLSVLAAFTLYRERVASKSAAGKLRGARDTAASPPQRAALAFYAFLWLFFILFMSKTLGAFMIASLFLPIMFLTKARHWRILSMVFALAVLVYPMMRSAGLAPVDRMYEFAQSISADRAHSFKFRLDNEDILLERASEKPLLGWGGWGRSRVYDPVSGKDLSVTDGTWVIVFGNAGWAGYLAQFGLLTLPAFLYMSSRGALANSIVTQGLCIILVVNLIDLIPNSGLTPVTWMVAGALLGRYERRPRGDPAKPAPRRRPSRDAPAAPALRSGSQSAV</sequence>
<organism evidence="3 4">
    <name type="scientific">Neptunicoccus cionae</name>
    <dbReference type="NCBI Taxonomy" id="2035344"/>
    <lineage>
        <taxon>Bacteria</taxon>
        <taxon>Pseudomonadati</taxon>
        <taxon>Pseudomonadota</taxon>
        <taxon>Alphaproteobacteria</taxon>
        <taxon>Rhodobacterales</taxon>
        <taxon>Paracoccaceae</taxon>
        <taxon>Neptunicoccus</taxon>
    </lineage>
</organism>
<dbReference type="InterPro" id="IPR051533">
    <property type="entry name" value="WaaL-like"/>
</dbReference>
<comment type="caution">
    <text evidence="3">The sequence shown here is derived from an EMBL/GenBank/DDBJ whole genome shotgun (WGS) entry which is preliminary data.</text>
</comment>
<keyword evidence="4" id="KW-1185">Reference proteome</keyword>
<dbReference type="Proteomes" id="UP000628017">
    <property type="component" value="Unassembled WGS sequence"/>
</dbReference>
<feature type="transmembrane region" description="Helical" evidence="2">
    <location>
        <begin position="20"/>
        <end position="39"/>
    </location>
</feature>
<keyword evidence="2" id="KW-0812">Transmembrane</keyword>
<feature type="transmembrane region" description="Helical" evidence="2">
    <location>
        <begin position="314"/>
        <end position="333"/>
    </location>
</feature>
<accession>A0A916VSR9</accession>
<feature type="region of interest" description="Disordered" evidence="1">
    <location>
        <begin position="358"/>
        <end position="391"/>
    </location>
</feature>
<feature type="transmembrane region" description="Helical" evidence="2">
    <location>
        <begin position="107"/>
        <end position="125"/>
    </location>
</feature>
<evidence type="ECO:0000313" key="4">
    <source>
        <dbReference type="Proteomes" id="UP000628017"/>
    </source>
</evidence>
<feature type="transmembrane region" description="Helical" evidence="2">
    <location>
        <begin position="51"/>
        <end position="69"/>
    </location>
</feature>
<dbReference type="PANTHER" id="PTHR37422">
    <property type="entry name" value="TEICHURONIC ACID BIOSYNTHESIS PROTEIN TUAE"/>
    <property type="match status" value="1"/>
</dbReference>
<reference evidence="3" key="1">
    <citation type="journal article" date="2014" name="Int. J. Syst. Evol. Microbiol.">
        <title>Complete genome sequence of Corynebacterium casei LMG S-19264T (=DSM 44701T), isolated from a smear-ripened cheese.</title>
        <authorList>
            <consortium name="US DOE Joint Genome Institute (JGI-PGF)"/>
            <person name="Walter F."/>
            <person name="Albersmeier A."/>
            <person name="Kalinowski J."/>
            <person name="Ruckert C."/>
        </authorList>
    </citation>
    <scope>NUCLEOTIDE SEQUENCE</scope>
    <source>
        <strain evidence="3">CGMCC 1.15880</strain>
    </source>
</reference>
<evidence type="ECO:0000256" key="1">
    <source>
        <dbReference type="SAM" id="MobiDB-lite"/>
    </source>
</evidence>
<keyword evidence="2" id="KW-1133">Transmembrane helix</keyword>
<dbReference type="PANTHER" id="PTHR37422:SF13">
    <property type="entry name" value="LIPOPOLYSACCHARIDE BIOSYNTHESIS PROTEIN PA4999-RELATED"/>
    <property type="match status" value="1"/>
</dbReference>
<feature type="transmembrane region" description="Helical" evidence="2">
    <location>
        <begin position="193"/>
        <end position="210"/>
    </location>
</feature>